<evidence type="ECO:0000256" key="2">
    <source>
        <dbReference type="ARBA" id="ARBA00004496"/>
    </source>
</evidence>
<evidence type="ECO:0000256" key="7">
    <source>
        <dbReference type="ARBA" id="ARBA00022574"/>
    </source>
</evidence>
<evidence type="ECO:0000256" key="10">
    <source>
        <dbReference type="ARBA" id="ARBA00022786"/>
    </source>
</evidence>
<dbReference type="Gene3D" id="2.60.120.920">
    <property type="match status" value="1"/>
</dbReference>
<dbReference type="InterPro" id="IPR015943">
    <property type="entry name" value="WD40/YVTN_repeat-like_dom_sf"/>
</dbReference>
<feature type="compositionally biased region" description="Polar residues" evidence="14">
    <location>
        <begin position="130"/>
        <end position="140"/>
    </location>
</feature>
<dbReference type="EC" id="2.3.2.26" evidence="4"/>
<dbReference type="InterPro" id="IPR036322">
    <property type="entry name" value="WD40_repeat_dom_sf"/>
</dbReference>
<feature type="compositionally biased region" description="Basic residues" evidence="14">
    <location>
        <begin position="2451"/>
        <end position="2461"/>
    </location>
</feature>
<evidence type="ECO:0000256" key="1">
    <source>
        <dbReference type="ARBA" id="ARBA00000885"/>
    </source>
</evidence>
<dbReference type="GO" id="GO:0005737">
    <property type="term" value="C:cytoplasm"/>
    <property type="evidence" value="ECO:0007669"/>
    <property type="project" value="UniProtKB-SubCell"/>
</dbReference>
<feature type="compositionally biased region" description="Basic and acidic residues" evidence="14">
    <location>
        <begin position="1346"/>
        <end position="1375"/>
    </location>
</feature>
<feature type="region of interest" description="Disordered" evidence="14">
    <location>
        <begin position="1405"/>
        <end position="1446"/>
    </location>
</feature>
<dbReference type="Pfam" id="PF00415">
    <property type="entry name" value="RCC1"/>
    <property type="match status" value="5"/>
</dbReference>
<dbReference type="InterPro" id="IPR058923">
    <property type="entry name" value="RCC1-like_dom"/>
</dbReference>
<dbReference type="PROSITE" id="PS50188">
    <property type="entry name" value="B302_SPRY"/>
    <property type="match status" value="1"/>
</dbReference>
<feature type="compositionally biased region" description="Low complexity" evidence="14">
    <location>
        <begin position="2720"/>
        <end position="2754"/>
    </location>
</feature>
<feature type="compositionally biased region" description="Low complexity" evidence="14">
    <location>
        <begin position="2822"/>
        <end position="2833"/>
    </location>
</feature>
<dbReference type="PROSITE" id="PS50294">
    <property type="entry name" value="WD_REPEATS_REGION"/>
    <property type="match status" value="3"/>
</dbReference>
<evidence type="ECO:0000256" key="14">
    <source>
        <dbReference type="SAM" id="MobiDB-lite"/>
    </source>
</evidence>
<keyword evidence="10 11" id="KW-0833">Ubl conjugation pathway</keyword>
<feature type="compositionally biased region" description="Polar residues" evidence="14">
    <location>
        <begin position="2802"/>
        <end position="2821"/>
    </location>
</feature>
<feature type="repeat" description="RCC1" evidence="13">
    <location>
        <begin position="588"/>
        <end position="639"/>
    </location>
</feature>
<dbReference type="Pfam" id="PF00400">
    <property type="entry name" value="WD40"/>
    <property type="match status" value="3"/>
</dbReference>
<feature type="compositionally biased region" description="Basic and acidic residues" evidence="14">
    <location>
        <begin position="2470"/>
        <end position="2490"/>
    </location>
</feature>
<dbReference type="Gene3D" id="2.130.10.30">
    <property type="entry name" value="Regulator of chromosome condensation 1/beta-lactamase-inhibitor protein II"/>
    <property type="match status" value="2"/>
</dbReference>
<dbReference type="InterPro" id="IPR003877">
    <property type="entry name" value="SPRY_dom"/>
</dbReference>
<evidence type="ECO:0000259" key="15">
    <source>
        <dbReference type="PROSITE" id="PS50188"/>
    </source>
</evidence>
<dbReference type="FunFam" id="2.130.10.30:FF:000001">
    <property type="entry name" value="LOW QUALITY PROTEIN: probable E3 ubiquitin-protein ligase HERC1"/>
    <property type="match status" value="2"/>
</dbReference>
<feature type="compositionally biased region" description="Polar residues" evidence="14">
    <location>
        <begin position="1484"/>
        <end position="1517"/>
    </location>
</feature>
<feature type="repeat" description="WD" evidence="12">
    <location>
        <begin position="3890"/>
        <end position="3931"/>
    </location>
</feature>
<proteinExistence type="predicted"/>
<dbReference type="FunFam" id="2.60.120.920:FF:000015">
    <property type="entry name" value="LOW QUALITY PROTEIN: probable E3 ubiquitin-protein ligase HERC1"/>
    <property type="match status" value="1"/>
</dbReference>
<comment type="catalytic activity">
    <reaction evidence="1">
        <text>S-ubiquitinyl-[E2 ubiquitin-conjugating enzyme]-L-cysteine + [acceptor protein]-L-lysine = [E2 ubiquitin-conjugating enzyme]-L-cysteine + N(6)-ubiquitinyl-[acceptor protein]-L-lysine.</text>
        <dbReference type="EC" id="2.3.2.26"/>
    </reaction>
</comment>
<dbReference type="InterPro" id="IPR001870">
    <property type="entry name" value="B30.2/SPRY"/>
</dbReference>
<feature type="repeat" description="WD" evidence="12">
    <location>
        <begin position="3537"/>
        <end position="3578"/>
    </location>
</feature>
<dbReference type="SUPFAM" id="SSF56204">
    <property type="entry name" value="Hect, E3 ligase catalytic domain"/>
    <property type="match status" value="1"/>
</dbReference>
<feature type="region of interest" description="Disordered" evidence="14">
    <location>
        <begin position="2776"/>
        <end position="2841"/>
    </location>
</feature>
<dbReference type="SUPFAM" id="SSF50998">
    <property type="entry name" value="Quinoprotein alcohol dehydrogenase-like"/>
    <property type="match status" value="1"/>
</dbReference>
<dbReference type="GeneID" id="117557828"/>
<dbReference type="PROSITE" id="PS00678">
    <property type="entry name" value="WD_REPEATS_1"/>
    <property type="match status" value="1"/>
</dbReference>
<evidence type="ECO:0000259" key="16">
    <source>
        <dbReference type="PROSITE" id="PS50237"/>
    </source>
</evidence>
<dbReference type="SUPFAM" id="SSF50985">
    <property type="entry name" value="RCC1/BLIP-II"/>
    <property type="match status" value="2"/>
</dbReference>
<feature type="repeat" description="RCC1" evidence="13">
    <location>
        <begin position="691"/>
        <end position="743"/>
    </location>
</feature>
<feature type="compositionally biased region" description="Acidic residues" evidence="14">
    <location>
        <begin position="2938"/>
        <end position="2952"/>
    </location>
</feature>
<dbReference type="PANTHER" id="PTHR22872:SF6">
    <property type="entry name" value="E3 UBIQUITIN-PROTEIN LIGASE HERC1-RELATED"/>
    <property type="match status" value="1"/>
</dbReference>
<dbReference type="FunFam" id="3.30.2410.10:FF:000006">
    <property type="entry name" value="probable E3 ubiquitin-protein ligase HERC1 isoform X2"/>
    <property type="match status" value="1"/>
</dbReference>
<feature type="repeat" description="RCC1" evidence="13">
    <location>
        <begin position="640"/>
        <end position="690"/>
    </location>
</feature>
<feature type="repeat" description="RCC1" evidence="13">
    <location>
        <begin position="4146"/>
        <end position="4194"/>
    </location>
</feature>
<feature type="repeat" description="RCC1" evidence="13">
    <location>
        <begin position="484"/>
        <end position="536"/>
    </location>
</feature>
<dbReference type="SMART" id="SM00449">
    <property type="entry name" value="SPRY"/>
    <property type="match status" value="1"/>
</dbReference>
<feature type="region of interest" description="Disordered" evidence="14">
    <location>
        <begin position="2534"/>
        <end position="2567"/>
    </location>
</feature>
<dbReference type="SUPFAM" id="SSF49899">
    <property type="entry name" value="Concanavalin A-like lectins/glucanases"/>
    <property type="match status" value="1"/>
</dbReference>
<evidence type="ECO:0000256" key="9">
    <source>
        <dbReference type="ARBA" id="ARBA00022737"/>
    </source>
</evidence>
<evidence type="ECO:0000313" key="18">
    <source>
        <dbReference type="RefSeq" id="XP_034089673.1"/>
    </source>
</evidence>
<dbReference type="OrthoDB" id="239701at2759"/>
<dbReference type="InterPro" id="IPR051625">
    <property type="entry name" value="Signaling_Regulatory_Domain"/>
</dbReference>
<dbReference type="RefSeq" id="XP_034089674.1">
    <property type="nucleotide sequence ID" value="XM_034233783.1"/>
</dbReference>
<dbReference type="InterPro" id="IPR013320">
    <property type="entry name" value="ConA-like_dom_sf"/>
</dbReference>
<dbReference type="GO" id="GO:0061630">
    <property type="term" value="F:ubiquitin protein ligase activity"/>
    <property type="evidence" value="ECO:0007669"/>
    <property type="project" value="UniProtKB-EC"/>
</dbReference>
<dbReference type="Pfam" id="PF25390">
    <property type="entry name" value="WD40_RLD"/>
    <property type="match status" value="1"/>
</dbReference>
<dbReference type="Gene3D" id="2.130.10.10">
    <property type="entry name" value="YVTN repeat-like/Quinoprotein amine dehydrogenase"/>
    <property type="match status" value="2"/>
</dbReference>
<dbReference type="PRINTS" id="PR00633">
    <property type="entry name" value="RCCNDNSATION"/>
</dbReference>
<keyword evidence="9" id="KW-0677">Repeat</keyword>
<dbReference type="SMART" id="SM00119">
    <property type="entry name" value="HECTc"/>
    <property type="match status" value="1"/>
</dbReference>
<evidence type="ECO:0000313" key="19">
    <source>
        <dbReference type="RefSeq" id="XP_034089674.1"/>
    </source>
</evidence>
<feature type="repeat" description="RCC1" evidence="13">
    <location>
        <begin position="4302"/>
        <end position="4353"/>
    </location>
</feature>
<feature type="repeat" description="RCC1" evidence="13">
    <location>
        <begin position="4355"/>
        <end position="4406"/>
    </location>
</feature>
<dbReference type="InterPro" id="IPR035983">
    <property type="entry name" value="Hect_E3_ubiquitin_ligase"/>
</dbReference>
<dbReference type="PROSITE" id="PS50012">
    <property type="entry name" value="RCC1_3"/>
    <property type="match status" value="13"/>
</dbReference>
<feature type="region of interest" description="Disordered" evidence="14">
    <location>
        <begin position="3330"/>
        <end position="3351"/>
    </location>
</feature>
<dbReference type="CDD" id="cd14401">
    <property type="entry name" value="UBA_HERC1"/>
    <property type="match status" value="1"/>
</dbReference>
<dbReference type="PROSITE" id="PS50082">
    <property type="entry name" value="WD_REPEATS_2"/>
    <property type="match status" value="3"/>
</dbReference>
<evidence type="ECO:0000256" key="8">
    <source>
        <dbReference type="ARBA" id="ARBA00022679"/>
    </source>
</evidence>
<feature type="compositionally biased region" description="Low complexity" evidence="14">
    <location>
        <begin position="1413"/>
        <end position="1425"/>
    </location>
</feature>
<evidence type="ECO:0000256" key="4">
    <source>
        <dbReference type="ARBA" id="ARBA00012485"/>
    </source>
</evidence>
<dbReference type="Proteomes" id="UP000515161">
    <property type="component" value="Unplaced"/>
</dbReference>
<dbReference type="RefSeq" id="XP_034089673.1">
    <property type="nucleotide sequence ID" value="XM_034233782.1"/>
</dbReference>
<gene>
    <name evidence="18 19" type="primary">herc1</name>
</gene>
<dbReference type="Gene3D" id="3.30.2410.10">
    <property type="entry name" value="Hect, E3 ligase catalytic domain"/>
    <property type="match status" value="1"/>
</dbReference>
<dbReference type="InterPro" id="IPR035768">
    <property type="entry name" value="SPRY_HERC1"/>
</dbReference>
<evidence type="ECO:0000256" key="13">
    <source>
        <dbReference type="PROSITE-ProRule" id="PRU00235"/>
    </source>
</evidence>
<feature type="region of interest" description="Disordered" evidence="14">
    <location>
        <begin position="2279"/>
        <end position="2328"/>
    </location>
</feature>
<feature type="active site" description="Glycyl thioester intermediate" evidence="11">
    <location>
        <position position="4960"/>
    </location>
</feature>
<dbReference type="InterPro" id="IPR043136">
    <property type="entry name" value="B30.2/SPRY_sf"/>
</dbReference>
<feature type="repeat" description="RCC1" evidence="13">
    <location>
        <begin position="379"/>
        <end position="428"/>
    </location>
</feature>
<dbReference type="SMART" id="SM00320">
    <property type="entry name" value="WD40"/>
    <property type="match status" value="6"/>
</dbReference>
<evidence type="ECO:0000256" key="12">
    <source>
        <dbReference type="PROSITE-ProRule" id="PRU00221"/>
    </source>
</evidence>
<dbReference type="Gene3D" id="3.30.2160.10">
    <property type="entry name" value="Hect, E3 ligase catalytic domain"/>
    <property type="match status" value="1"/>
</dbReference>
<protein>
    <recommendedName>
        <fullName evidence="4">HECT-type E3 ubiquitin transferase</fullName>
        <ecNumber evidence="4">2.3.2.26</ecNumber>
    </recommendedName>
</protein>
<dbReference type="PANTHER" id="PTHR22872">
    <property type="entry name" value="BTK-BINDING PROTEIN-RELATED"/>
    <property type="match status" value="1"/>
</dbReference>
<dbReference type="InterPro" id="IPR019775">
    <property type="entry name" value="WD40_repeat_CS"/>
</dbReference>
<evidence type="ECO:0000256" key="11">
    <source>
        <dbReference type="PROSITE-ProRule" id="PRU00104"/>
    </source>
</evidence>
<feature type="repeat" description="RCC1" evidence="13">
    <location>
        <begin position="4250"/>
        <end position="4301"/>
    </location>
</feature>
<keyword evidence="7 12" id="KW-0853">WD repeat</keyword>
<comment type="pathway">
    <text evidence="3">Protein modification; protein ubiquitination.</text>
</comment>
<dbReference type="CDD" id="cd12881">
    <property type="entry name" value="SPRY_HERC1"/>
    <property type="match status" value="1"/>
</dbReference>
<dbReference type="PROSITE" id="PS50237">
    <property type="entry name" value="HECT"/>
    <property type="match status" value="1"/>
</dbReference>
<accession>A0A6P8VVX9</accession>
<feature type="repeat" description="RCC1" evidence="13">
    <location>
        <begin position="4195"/>
        <end position="4249"/>
    </location>
</feature>
<feature type="region of interest" description="Disordered" evidence="14">
    <location>
        <begin position="1328"/>
        <end position="1387"/>
    </location>
</feature>
<dbReference type="KEGG" id="gacu:117557828"/>
<dbReference type="Pfam" id="PF00632">
    <property type="entry name" value="HECT"/>
    <property type="match status" value="1"/>
</dbReference>
<sequence length="5010" mass="545885">MALMIPPVKLKWLEHLNSSWITEDSESIATREGVSVLYSKLLANKEAVLLPQQVLCLKGPQLPDFERESLSSDEQEHYLDALLSSQLALAKMVCSDSPFAAALRKRVLVLQRIFYALSNKYHDKGKVKQQQHSPENNSGSADLHSVSERPRSSTDALIEMGVRTGLSLLFALLRQSWMMPPPPSPGGGPGGNINLCNDVIHTAIDVVSSLPPLSLANESKIPPMGLDCLAQVTTFLKGVTMQNSGADILGRRLASELLLGLASQRGSLRYLLEWIEMALAASAVVSAMEESKGLQNQEGLIGYDCFMNILMQMRRSLGSSSDRSQWREPTRTSDGLCSLYEAALCLFEEVCRMASDYSRTCVSPDSMQTGEAPVVSETCEVYVWGSNSSHQLVEGTQEKILQPKLAASFADAQTIEAGQYCTFVISSDCSVRACGKGSYGRLGLGDSNNQSTLKKLTFEPHRAIKKVSSSKGSDGHTLAFTTEGEVFSWGDGDYGKLGHGNSSTQKYPKLIQGPLQGKVVVCVSAGYRHSAAVSEDGELYTWGEGDFGRLGHGDSNSRNIPTLVKDISNVGEVSCGSSHTIALSKDGRTVWSFGGGDNGKLGHGDTNRVYKPKVVEALQGMFIRKVCAGSQSSLALTSTGQVYAWGCGACLGCGSSEATALRPKLIEELATTRVVDISIGDSHCLALSHDNEVYAWGNNSMGQCGQGNSTGPITKPKKVVGLDGVAIQQISAGTSHSLAWTALPRDRQVVAWHRPYCVDLEESTFSHLRSFLERYCDGINSEDPPLPFPSSREHHNFLKLCLRLLSNHLALALAGGVATSILGRQARPLRNLLFRLMDSSVPDEIQEAVIETLSVGATMLLPPLRERMELLHSLLPQGPDRWESLSKGQRMQLDIILTSLQDHTHVASLLGYSSPADGPEVLCSGPGFTAPPDPTYGATAGHPDTHLAEILMKTLLRNLGFYTDQAFGELEKNSDKLQQGMSSSDSSQPAHLHQLLCSLQKQLLAYCHINSVTENSSSVALLHKHLQLLLPHATDIFSRSAALIKESSWNGSIREKLQDVIYVSAAGSMLCQIINSLLLLPVSVARPLLSQLLDLLPPLDRLNRLLPAASPLEDQELQWPLHGTSDFAEPGSGMSLPQPAFSWVWLVDLERTVALLVGRCLGGMLQGAPTSLEEQDTAYWLKTPLFSNGLEVDITQLDACISSLLEAALSGNEEQKPFDCTLRPELSVLVNLALCSSKEPANSLWINMQDYAMSKDWDNATLSNESLLDTVSRFVLAALLKHTGMLDQACGEGRYQPSKALAEVYRSVYKVRNRLLACKNMDFIQTRSSSRERRISDNQDSLDMDPQEHSFTRTIDEEAELEERADREREEGHQEQDDEEEEREHEVMTAGKIFQCFLSAREVARSRDRERASSSTGLGSVSRSVGGEEDTVLSQEGRRGSTGLPEGQDLYTAACNSVIHRCALLLLGVSPVLGELTKQDQEEGQGQSATGTQESLSFMTRSESLSAESRSVQSSPSYRLMKSRSESDLSQPESDEEGYTLSGRRNVDLDLAFSHKKRVYLLLLGQLSPKHKRSYKQVNDGLLHSSPDSLAESWFRAKLSRQRSYSSAFSYEESELDLSRSLGIHALIDNMVSFISGDIGLAPAFKEPEESMSTSPQATILAMEQQQSRAELRLEALHQIVVLISGMEEKGSLPGNADRTSGAFPSSSLLTSVRLQFLAGCFGLGTVGTGALKRESVQLHHYQDGVKAAKRSLQMEIQTAVHKIYQQLSVTLERALQANKHHIEAQQRLLLVTVFALSVRYQPVDVSLAISSGLLNVLSQLCGTETMLGQPLQLLQKPGVSQLSTALKVASTRLLQILAISTGTYADKLSPKVVQSLLDLLCSQLKNLLSQAGVSLLSPGEEQEDNKQEDSADSEKKDFRALLRKQHTAELHLGDFLVFLRRVVSSKAIQSKMASPKWTEVLLNIAAQKCCSGVPLVGNLRTRLLALHVLEAVLPACEANMEDDQVTQVVERLFALLSDCMWEAPIAQAKHSIQIKERVQELKLQGEAEEEDENLPIQEVSFDPEKAQCCVVENGQGLTHGSGGKGYGLASTGISSGCYQWKFYIVKENRGNEGTCVGVSRWPVHDFNHRTTSDMWLYRAYSGNLYHNGEQTLTLSSFTQGDFITCVLDMEARTISFGKNGEEPKLAFEDVDATELYPCVMFYSSNPGEKVKICEMQMRGTPRDLLPGDPVCSPMATVLAEATTQLIRILHRTDHWTHCINKTMTERLHKIKLCFRESASASGSGGGQRLKKSRSVQSREEHDAQSESQETPTRTEEERGRHGRQHGLGELSEHHLRTLCTEVWPVLAVIGGADAGLRVGGRCVHKQTGRHATLLGVVKEGSTSAKVQWDEAEITISFPTFWSPSDTPLYNLEPCEPLPFDVARFRGLTASLLLDLTYLTSIHEETATKLSARRHDKKHRNAASTGHEPTGNEDKAENEGHNRKEEKDNQEASGAPNTSDMRVSHSLDEVKAHAAPNSKSESEISSVVSGGNETLFTAAPHTPVEGSRKKGHEHGSRSHETSPSSVAMQSEIHAVQLSYLYLGAMKTLSALLSCSKYAELLLIPKVLPDAASSGHNADLNASTNGSTAATSPVCQEEVEMRAALQFLMRHMVKRAVMRSPIKRALGLADLERAQAMIYKLVVNGLLEEPSGGKAKPGVRSEPEGEGDGTEGEQLAQTPVTTSPSASSTTSFMSSSLEDTTTATTPVTDTETVPASESPGVMPLSLLRQMFSSYPTTTLAPTRRAQTPPVTSLPTSPSDEVGRSQSLTSPDSQPSRQQNRTGTSLSDPSSRLSTSPPPPAIAVPLLEMGFSLRQITKALEATGASGEADAQNITVLAMWMIEHPGTEEEHEEGHTRGSGVGGDGSDLSCPGATASSGGKSLDRSPYLVSPGDIASADASEMEEGFSESPEGLEQDNASASSGGPLRGRSAAGRKHRFDLAARTLLARAAGLYRSVQAHHSQSRREVSSLQQQQDPGALYDFNLDEELEMDLDEETMEAMFGQDLASDTDILGMWIPEVLDWPTWHVCETDDRDEVVVCELCEANVANFNQHMKKSHPGCGRSANRQGYRSNGSYVDGWFGGECGSGNPYYLLCGGCREKYLAIKSKAKVPIVERYKGQAPDLLGKQDSVYEEDWDMLDVDEDEKLTGEEEFELLVGPLGLSERKIVPEAVQFPDSDPLGASVAMVTATNSMEETLLQIGCQTSVDKSSSGRVTLGEQAAALQNPHDRVMALRRVTAAAQVLLARTMVMRALSLLSVSGSSCSLAAGLESLGLTDIRTLVRLMCLAAAGRAGLSTSPTSGSGHSERPRGAAKSGKPISCLAYLSTAVGCLASNSPNAAKLLVQLCTQNLISAATGMNLTTVDDPTQRKFLPSFLRGVAEENKLVTSPNFVVTQALVALLADKGARLRPAYDKADMEKRGLIAQLYAHPSHNPSAVGPLELANALAACCLSSRLSSQHRQWAAQQLVRTLAAHDRDNNKNRPQTFADMAGDLRKCSFIKLEAHQSRVITCGWCSKKGLLATSGNDGTVRMWNVTKNQYTLQQTCIFNKDDGSEEGMSGLGSPSDPCMSPLAWSVTGKYLASAMDKMVNIWQVNGGKGILDVQPHWVSALAWPEEEAESLWCGEPKDMLLVGRMDGSLGLIEVLHTSSMHRTELEHCYRKDVAVMHIAWYSEDKPFAVGYADGKLLIGSKEPLEKGAIVVIDAHKESITSMKWSPTGQILLTCAKEETVKLWASPDPHSDSDSGSGWRCLQSLRHPSPVNGVAWCSLLGRGPKTLNMLAICCQNGLVSVWTVPQNICNYPESVSSESEGWWENEAKPRFMSRRRKEAAFFHSPAVTVLQSSRWSGKGATCVFQLKGHITPVRTLAFSPDGLALASGGVGGLMNIWSLRDGSVLQSVVAGSGAIQNIVWIPDVGVAVCSNRSKDVLVVNCSKDFMVSNHVLATCRTALKKQGVVGLSMAPCMRAFLERLPVMLQEQYAYEKPHVVCGEQLVHSAYMQCLASLAVGLHLDLLLCRPPVPPSFRHCPPESGTAVWSASEWAWLECFSTTVKAAEALARGATFSESFSVPDMEPVPKDEMTLLMDNSKWAHGVDEQIMSWATSRPEDWHLGGKCDVYLWGAGRHGQLAEAGRNILVPTNAPSFSQAQQVVCGQNCTFVIQPNGTVLACGEGSYGRLGQGNSDDLHVLTVISALQGFVVTQLVTSCGSDGHSMALTESGEVFSWGDGDYGKLGHGNSDRQRRPRQIEALQGEEVVQMSCGFKHSAVVTADGKLFTFGNGDYGRLGLGNTSNKKLPEKVTALEGYQVGQVACGLNHTLVVSADGMMVWAFGDGDYGKLGLGNSTAKSSPQKVDVLCGIGINKVACGTQFSVALTKDGNVYTFGQDRLIGLPEGRARNHNRPQQVPALAGIHIQDVAVGAEHTLVLSSTGDVYTWGSNSEGQLGLGHTNHVREPTMATAVQGKNVHQISAGRCHSAAWTAPSVPPRAPGSSVPLQLGLPVAVPPQYSVLKEISIEAVRARLRLLYHFSDLMYSSWRLLNLSPNNQSCTSHYNAGTWGIVQGQLRPLLAPRVYTLPMVRSIGKTMVQGKNYGPQITVKRISTRGRKCKPIFVQIARQVVKLNASDLRLPSRAWKVKLVGEGADDAGGVFDDTITEMCQELESGVVDLLIPSPNATAEVGYNRDRFLFNPSSCMDEHMLQFRFLGILMGVAIRTKKPLDLHLATLVWKQLCCIPLQLEDLEEVDLLYVQTLKSILHIEDSGITEENFHEMIPLDSFVGQSADGKMVPIIPGGNSIPLSFSNRKEYVERAIEYRLHEIDRQVAAVREGMSWIVPVPLLSLLTAKQLEQMVCGMPEICCDVLKKVVRYREVDEQHALVQWFWQTLEEFSNEERVLFMRFVSGRSRLPANTADISQRFQIMKVDRPYDSLPTSQTCFFQLRLPPYSSQAVMAERLRYAINNCRSIDMDNYMLSRNVDNAEGSDTDY</sequence>
<feature type="region of interest" description="Disordered" evidence="14">
    <location>
        <begin position="2449"/>
        <end position="2503"/>
    </location>
</feature>
<organism evidence="17 18">
    <name type="scientific">Gymnodraco acuticeps</name>
    <name type="common">Antarctic dragonfish</name>
    <dbReference type="NCBI Taxonomy" id="8218"/>
    <lineage>
        <taxon>Eukaryota</taxon>
        <taxon>Metazoa</taxon>
        <taxon>Chordata</taxon>
        <taxon>Craniata</taxon>
        <taxon>Vertebrata</taxon>
        <taxon>Euteleostomi</taxon>
        <taxon>Actinopterygii</taxon>
        <taxon>Neopterygii</taxon>
        <taxon>Teleostei</taxon>
        <taxon>Neoteleostei</taxon>
        <taxon>Acanthomorphata</taxon>
        <taxon>Eupercaria</taxon>
        <taxon>Perciformes</taxon>
        <taxon>Notothenioidei</taxon>
        <taxon>Bathydraconidae</taxon>
        <taxon>Gymnodraco</taxon>
    </lineage>
</organism>
<feature type="compositionally biased region" description="Low complexity" evidence="14">
    <location>
        <begin position="2786"/>
        <end position="2797"/>
    </location>
</feature>
<feature type="region of interest" description="Disordered" evidence="14">
    <location>
        <begin position="125"/>
        <end position="150"/>
    </location>
</feature>
<feature type="compositionally biased region" description="Basic and acidic residues" evidence="14">
    <location>
        <begin position="2885"/>
        <end position="2894"/>
    </location>
</feature>
<keyword evidence="8" id="KW-0808">Transferase</keyword>
<dbReference type="InterPro" id="IPR000408">
    <property type="entry name" value="Reg_chr_condens"/>
</dbReference>
<feature type="region of interest" description="Disordered" evidence="14">
    <location>
        <begin position="2885"/>
        <end position="2971"/>
    </location>
</feature>
<name>A0A6P8VVX9_GYMAC</name>
<feature type="repeat" description="RCC1" evidence="13">
    <location>
        <begin position="4407"/>
        <end position="4458"/>
    </location>
</feature>
<evidence type="ECO:0000256" key="5">
    <source>
        <dbReference type="ARBA" id="ARBA00022490"/>
    </source>
</evidence>
<feature type="domain" description="B30.2/SPRY" evidence="15">
    <location>
        <begin position="2024"/>
        <end position="2220"/>
    </location>
</feature>
<feature type="compositionally biased region" description="Polar residues" evidence="14">
    <location>
        <begin position="2491"/>
        <end position="2501"/>
    </location>
</feature>
<dbReference type="CTD" id="8925"/>
<dbReference type="SUPFAM" id="SSF50978">
    <property type="entry name" value="WD40 repeat-like"/>
    <property type="match status" value="1"/>
</dbReference>
<keyword evidence="5" id="KW-0963">Cytoplasm</keyword>
<comment type="subcellular location">
    <subcellularLocation>
        <location evidence="2">Cytoplasm</location>
    </subcellularLocation>
</comment>
<dbReference type="InterPro" id="IPR011047">
    <property type="entry name" value="Quinoprotein_ADH-like_sf"/>
</dbReference>
<dbReference type="CDD" id="cd00078">
    <property type="entry name" value="HECTc"/>
    <property type="match status" value="1"/>
</dbReference>
<dbReference type="InterPro" id="IPR000569">
    <property type="entry name" value="HECT_dom"/>
</dbReference>
<feature type="compositionally biased region" description="Polar residues" evidence="14">
    <location>
        <begin position="3331"/>
        <end position="3340"/>
    </location>
</feature>
<dbReference type="Gene3D" id="3.90.1750.10">
    <property type="entry name" value="Hect, E3 ligase catalytic domains"/>
    <property type="match status" value="1"/>
</dbReference>
<feature type="repeat" description="WD" evidence="12">
    <location>
        <begin position="3737"/>
        <end position="3768"/>
    </location>
</feature>
<dbReference type="InterPro" id="IPR009091">
    <property type="entry name" value="RCC1/BLIP-II"/>
</dbReference>
<evidence type="ECO:0000313" key="17">
    <source>
        <dbReference type="Proteomes" id="UP000515161"/>
    </source>
</evidence>
<dbReference type="Pfam" id="PF00622">
    <property type="entry name" value="SPRY"/>
    <property type="match status" value="1"/>
</dbReference>
<dbReference type="InterPro" id="IPR001680">
    <property type="entry name" value="WD40_rpt"/>
</dbReference>
<feature type="repeat" description="RCC1" evidence="13">
    <location>
        <begin position="537"/>
        <end position="586"/>
    </location>
</feature>
<evidence type="ECO:0000256" key="3">
    <source>
        <dbReference type="ARBA" id="ARBA00004906"/>
    </source>
</evidence>
<keyword evidence="17" id="KW-1185">Reference proteome</keyword>
<feature type="repeat" description="RCC1" evidence="13">
    <location>
        <begin position="4459"/>
        <end position="4510"/>
    </location>
</feature>
<dbReference type="PROSITE" id="PS00626">
    <property type="entry name" value="RCC1_2"/>
    <property type="match status" value="4"/>
</dbReference>
<feature type="region of interest" description="Disordered" evidence="14">
    <location>
        <begin position="1478"/>
        <end position="1541"/>
    </location>
</feature>
<evidence type="ECO:0000256" key="6">
    <source>
        <dbReference type="ARBA" id="ARBA00022553"/>
    </source>
</evidence>
<feature type="region of interest" description="Disordered" evidence="14">
    <location>
        <begin position="2689"/>
        <end position="2760"/>
    </location>
</feature>
<reference evidence="18 19" key="1">
    <citation type="submission" date="2025-04" db="UniProtKB">
        <authorList>
            <consortium name="RefSeq"/>
        </authorList>
    </citation>
    <scope>IDENTIFICATION</scope>
</reference>
<keyword evidence="6" id="KW-0597">Phosphoprotein</keyword>
<feature type="domain" description="HECT" evidence="16">
    <location>
        <begin position="4650"/>
        <end position="4997"/>
    </location>
</feature>